<gene>
    <name evidence="3" type="ORF">BN946_scf184677.g6</name>
</gene>
<reference evidence="3" key="1">
    <citation type="submission" date="2014-01" db="EMBL/GenBank/DDBJ databases">
        <title>The genome of the white-rot fungus Pycnoporus cinnabarinus: a basidiomycete model with a versatile arsenal for lignocellulosic biomass breakdown.</title>
        <authorList>
            <person name="Levasseur A."/>
            <person name="Lomascolo A."/>
            <person name="Ruiz-Duenas F.J."/>
            <person name="Uzan E."/>
            <person name="Piumi F."/>
            <person name="Kues U."/>
            <person name="Ram A.F.J."/>
            <person name="Murat C."/>
            <person name="Haon M."/>
            <person name="Benoit I."/>
            <person name="Arfi Y."/>
            <person name="Chevret D."/>
            <person name="Drula E."/>
            <person name="Kwon M.J."/>
            <person name="Gouret P."/>
            <person name="Lesage-Meessen L."/>
            <person name="Lombard V."/>
            <person name="Mariette J."/>
            <person name="Noirot C."/>
            <person name="Park J."/>
            <person name="Patyshakuliyeva A."/>
            <person name="Wieneger R.A.B."/>
            <person name="Wosten H.A.B."/>
            <person name="Martin F."/>
            <person name="Coutinho P.M."/>
            <person name="de Vries R."/>
            <person name="Martinez A.T."/>
            <person name="Klopp C."/>
            <person name="Pontarotti P."/>
            <person name="Henrissat B."/>
            <person name="Record E."/>
        </authorList>
    </citation>
    <scope>NUCLEOTIDE SEQUENCE [LARGE SCALE GENOMIC DNA]</scope>
    <source>
        <strain evidence="3">BRFM137</strain>
    </source>
</reference>
<feature type="region of interest" description="Disordered" evidence="1">
    <location>
        <begin position="195"/>
        <end position="380"/>
    </location>
</feature>
<name>A0A060SR97_PYCCI</name>
<feature type="compositionally biased region" description="Polar residues" evidence="1">
    <location>
        <begin position="362"/>
        <end position="380"/>
    </location>
</feature>
<comment type="caution">
    <text evidence="3">The sequence shown here is derived from an EMBL/GenBank/DDBJ whole genome shotgun (WGS) entry which is preliminary data.</text>
</comment>
<dbReference type="HOGENOM" id="CLU_534347_0_0_1"/>
<evidence type="ECO:0000313" key="4">
    <source>
        <dbReference type="Proteomes" id="UP000029665"/>
    </source>
</evidence>
<dbReference type="EMBL" id="CCBP010000404">
    <property type="protein sequence ID" value="CDO76686.1"/>
    <property type="molecule type" value="Genomic_DNA"/>
</dbReference>
<feature type="compositionally biased region" description="Low complexity" evidence="1">
    <location>
        <begin position="314"/>
        <end position="324"/>
    </location>
</feature>
<feature type="region of interest" description="Disordered" evidence="1">
    <location>
        <begin position="427"/>
        <end position="510"/>
    </location>
</feature>
<dbReference type="GO" id="GO:0004518">
    <property type="term" value="F:nuclease activity"/>
    <property type="evidence" value="ECO:0007669"/>
    <property type="project" value="InterPro"/>
</dbReference>
<evidence type="ECO:0000259" key="2">
    <source>
        <dbReference type="SMART" id="SM00484"/>
    </source>
</evidence>
<dbReference type="Pfam" id="PF00867">
    <property type="entry name" value="XPG_I"/>
    <property type="match status" value="1"/>
</dbReference>
<dbReference type="InterPro" id="IPR029060">
    <property type="entry name" value="PIN-like_dom_sf"/>
</dbReference>
<feature type="domain" description="XPG-I" evidence="2">
    <location>
        <begin position="31"/>
        <end position="100"/>
    </location>
</feature>
<feature type="compositionally biased region" description="Basic residues" evidence="1">
    <location>
        <begin position="435"/>
        <end position="446"/>
    </location>
</feature>
<dbReference type="SMART" id="SM00484">
    <property type="entry name" value="XPGI"/>
    <property type="match status" value="1"/>
</dbReference>
<dbReference type="Proteomes" id="UP000029665">
    <property type="component" value="Unassembled WGS sequence"/>
</dbReference>
<feature type="compositionally biased region" description="Basic and acidic residues" evidence="1">
    <location>
        <begin position="286"/>
        <end position="304"/>
    </location>
</feature>
<evidence type="ECO:0000256" key="1">
    <source>
        <dbReference type="SAM" id="MobiDB-lite"/>
    </source>
</evidence>
<sequence length="510" mass="55520">MGAQGQSSNAAGEGVKAAPTHWPETFKQLIEIFGVDWLELASLNQQALIDAILSDDVDTFLFGARMVLKNPDLAQALARLWFGDKPLYAYEHNTPDHFRAWLPQSRAAMTEQVHTNANGLMAFRHPSLSIPSGFPFLDVLEQYPSGRALDVPAGGARDERDRVAVAIQRQRNNVSTDGLLEYSVKQLVGLVERGIKGKHPEPGRRAGVSRAGGGKDKARAAGKPQRQSRRYDTESVGSHPVVIALDASQEDADKDEGGNDQGEGGDGKRKKKAVEDPAGRGARSQEGWEDRHGCDQRKDAAVRQDDDDDEGPDAAATTQASSSQYARPAVAEKPKPKCKARQAKADEREQAVVRGNPYASVDSPNDSINDNLKNPKPSSLSLRSRGFMFTWPDTDDPAALIVDTEARDDLPTAADYPEVEKSGMLVYRCDARPSSSKRRAKPRPRAKAAEKEKEKPAEHAIRKGNEHAVPAEATDEESATHSSGARQRKAEESSAAEDDAEWSLYGDYPG</sequence>
<dbReference type="SUPFAM" id="SSF88723">
    <property type="entry name" value="PIN domain-like"/>
    <property type="match status" value="1"/>
</dbReference>
<evidence type="ECO:0000313" key="3">
    <source>
        <dbReference type="EMBL" id="CDO76686.1"/>
    </source>
</evidence>
<proteinExistence type="predicted"/>
<feature type="compositionally biased region" description="Basic and acidic residues" evidence="1">
    <location>
        <begin position="447"/>
        <end position="466"/>
    </location>
</feature>
<organism evidence="3 4">
    <name type="scientific">Pycnoporus cinnabarinus</name>
    <name type="common">Cinnabar-red polypore</name>
    <name type="synonym">Trametes cinnabarina</name>
    <dbReference type="NCBI Taxonomy" id="5643"/>
    <lineage>
        <taxon>Eukaryota</taxon>
        <taxon>Fungi</taxon>
        <taxon>Dikarya</taxon>
        <taxon>Basidiomycota</taxon>
        <taxon>Agaricomycotina</taxon>
        <taxon>Agaricomycetes</taxon>
        <taxon>Polyporales</taxon>
        <taxon>Polyporaceae</taxon>
        <taxon>Trametes</taxon>
    </lineage>
</organism>
<dbReference type="AlphaFoldDB" id="A0A060SR97"/>
<dbReference type="InterPro" id="IPR006086">
    <property type="entry name" value="XPG-I_dom"/>
</dbReference>
<feature type="compositionally biased region" description="Basic and acidic residues" evidence="1">
    <location>
        <begin position="195"/>
        <end position="204"/>
    </location>
</feature>
<protein>
    <recommendedName>
        <fullName evidence="2">XPG-I domain-containing protein</fullName>
    </recommendedName>
</protein>
<dbReference type="OrthoDB" id="2148513at2759"/>
<accession>A0A060SR97</accession>
<dbReference type="STRING" id="5643.A0A060SR97"/>
<keyword evidence="4" id="KW-1185">Reference proteome</keyword>
<dbReference type="Gene3D" id="3.40.50.1010">
    <property type="entry name" value="5'-nuclease"/>
    <property type="match status" value="1"/>
</dbReference>